<accession>A0ABU1HFK2</accession>
<feature type="transmembrane region" description="Helical" evidence="1">
    <location>
        <begin position="267"/>
        <end position="300"/>
    </location>
</feature>
<feature type="domain" description="GP-PDE" evidence="2">
    <location>
        <begin position="350"/>
        <end position="603"/>
    </location>
</feature>
<dbReference type="InterPro" id="IPR030395">
    <property type="entry name" value="GP_PDE_dom"/>
</dbReference>
<keyword evidence="1" id="KW-0472">Membrane</keyword>
<dbReference type="EMBL" id="JARWAM010000008">
    <property type="protein sequence ID" value="MDR5906086.1"/>
    <property type="molecule type" value="Genomic_DNA"/>
</dbReference>
<feature type="transmembrane region" description="Helical" evidence="1">
    <location>
        <begin position="321"/>
        <end position="341"/>
    </location>
</feature>
<protein>
    <submittedName>
        <fullName evidence="3">Glycerophosphodiester phosphodiesterase family protein</fullName>
    </submittedName>
</protein>
<keyword evidence="1" id="KW-0812">Transmembrane</keyword>
<dbReference type="InterPro" id="IPR017946">
    <property type="entry name" value="PLC-like_Pdiesterase_TIM-brl"/>
</dbReference>
<name>A0ABU1HFK2_9GAMM</name>
<evidence type="ECO:0000256" key="1">
    <source>
        <dbReference type="SAM" id="Phobius"/>
    </source>
</evidence>
<evidence type="ECO:0000313" key="3">
    <source>
        <dbReference type="EMBL" id="MDR5906086.1"/>
    </source>
</evidence>
<feature type="transmembrane region" description="Helical" evidence="1">
    <location>
        <begin position="223"/>
        <end position="247"/>
    </location>
</feature>
<keyword evidence="4" id="KW-1185">Reference proteome</keyword>
<feature type="transmembrane region" description="Helical" evidence="1">
    <location>
        <begin position="22"/>
        <end position="45"/>
    </location>
</feature>
<keyword evidence="1" id="KW-1133">Transmembrane helix</keyword>
<dbReference type="PANTHER" id="PTHR46211">
    <property type="entry name" value="GLYCEROPHOSPHORYL DIESTER PHOSPHODIESTERASE"/>
    <property type="match status" value="1"/>
</dbReference>
<dbReference type="PANTHER" id="PTHR46211:SF1">
    <property type="entry name" value="GLYCEROPHOSPHODIESTER PHOSPHODIESTERASE, CYTOPLASMIC"/>
    <property type="match status" value="1"/>
</dbReference>
<dbReference type="Pfam" id="PF03009">
    <property type="entry name" value="GDPD"/>
    <property type="match status" value="1"/>
</dbReference>
<dbReference type="InterPro" id="IPR018476">
    <property type="entry name" value="GlyceroP-diester-Pdiesterase_M"/>
</dbReference>
<comment type="caution">
    <text evidence="3">The sequence shown here is derived from an EMBL/GenBank/DDBJ whole genome shotgun (WGS) entry which is preliminary data.</text>
</comment>
<feature type="transmembrane region" description="Helical" evidence="1">
    <location>
        <begin position="72"/>
        <end position="98"/>
    </location>
</feature>
<feature type="transmembrane region" description="Helical" evidence="1">
    <location>
        <begin position="119"/>
        <end position="137"/>
    </location>
</feature>
<evidence type="ECO:0000259" key="2">
    <source>
        <dbReference type="PROSITE" id="PS51704"/>
    </source>
</evidence>
<dbReference type="RefSeq" id="WP_309721806.1">
    <property type="nucleotide sequence ID" value="NZ_JARWAM010000008.1"/>
</dbReference>
<reference evidence="3 4" key="1">
    <citation type="submission" date="2023-04" db="EMBL/GenBank/DDBJ databases">
        <title>A long-awaited taxogenomic arrangement of the family Halomonadaceae.</title>
        <authorList>
            <person name="De La Haba R."/>
            <person name="Chuvochina M."/>
            <person name="Wittouck S."/>
            <person name="Arahal D.R."/>
            <person name="Sanchez-Porro C."/>
            <person name="Hugenholtz P."/>
            <person name="Ventosa A."/>
        </authorList>
    </citation>
    <scope>NUCLEOTIDE SEQUENCE [LARGE SCALE GENOMIC DNA]</scope>
    <source>
        <strain evidence="3 4">DSM 26770</strain>
    </source>
</reference>
<evidence type="ECO:0000313" key="4">
    <source>
        <dbReference type="Proteomes" id="UP001251374"/>
    </source>
</evidence>
<proteinExistence type="predicted"/>
<organism evidence="3 4">
    <name type="scientific">Franzmannia qiaohouensis</name>
    <dbReference type="NCBI Taxonomy" id="1329370"/>
    <lineage>
        <taxon>Bacteria</taxon>
        <taxon>Pseudomonadati</taxon>
        <taxon>Pseudomonadota</taxon>
        <taxon>Gammaproteobacteria</taxon>
        <taxon>Oceanospirillales</taxon>
        <taxon>Halomonadaceae</taxon>
        <taxon>Franzmannia</taxon>
    </lineage>
</organism>
<feature type="transmembrane region" description="Helical" evidence="1">
    <location>
        <begin position="167"/>
        <end position="185"/>
    </location>
</feature>
<gene>
    <name evidence="3" type="ORF">QC821_12445</name>
</gene>
<sequence>MLSLSQLHGDVLRSLREHFRPLLAYHLFFTVLASAVLLPSVAWTLTSLLGQFGRPVISNAELFDILISPGGVLWLLAAIGLTFLVLYLQQAGMILVAVRPRDNHYRLAWEAFWGSLRRLPALAGLVVVQVGAQLLLLLPPVLAIGWLYGAFLGGLDPYYVQRVRPPALWQFLAVSLPLALVWASIAATLYFRWILALPLVVLETLSPLRALKRSHRLTRGRRRPIAVAVILLLVVIVALPFLISALFDRVFTPMLWWLPERNAVLIPAMLAYLSGYVLLTLAVTFIGIAANSLLSACLYLRLAHREPRPPRPTADSHPGRWAWAVELGVIAFAISQAWLIVNSFELRDEVLVTAHRGSSMAAPENTLAAIDQAILDGADFIEIDVRLTGDNQVVLYHDRTLQRLTGDSRQLRDLSLEELQQFDVGSWFGDAYVGERIPSLDDALARTRTQSPLMIDLKPDPGRELDLVEAVLESLARENLARQECRDLAQQPPQGCGSEDVHDDVLIATMSPSLVREIKARQPQLRATLLAQFVLPGTLDRTSFDALGLRHNRVSDAEIRAASYFGYELHTWTVNDRARMSQLIDMGVDNIITDRPDLLAELLEDRRELSDGALLLVKLRNWLRG</sequence>
<dbReference type="Pfam" id="PF10110">
    <property type="entry name" value="GPDPase_memb"/>
    <property type="match status" value="1"/>
</dbReference>
<dbReference type="PROSITE" id="PS51704">
    <property type="entry name" value="GP_PDE"/>
    <property type="match status" value="1"/>
</dbReference>
<dbReference type="Proteomes" id="UP001251374">
    <property type="component" value="Unassembled WGS sequence"/>
</dbReference>
<dbReference type="SUPFAM" id="SSF51695">
    <property type="entry name" value="PLC-like phosphodiesterases"/>
    <property type="match status" value="1"/>
</dbReference>
<dbReference type="Gene3D" id="3.20.20.190">
    <property type="entry name" value="Phosphatidylinositol (PI) phosphodiesterase"/>
    <property type="match status" value="1"/>
</dbReference>